<evidence type="ECO:0000313" key="5">
    <source>
        <dbReference type="EMBL" id="MBA0644890.1"/>
    </source>
</evidence>
<comment type="caution">
    <text evidence="5">The sequence shown here is derived from an EMBL/GenBank/DDBJ whole genome shotgun (WGS) entry which is preliminary data.</text>
</comment>
<dbReference type="GO" id="GO:0012505">
    <property type="term" value="C:endomembrane system"/>
    <property type="evidence" value="ECO:0007669"/>
    <property type="project" value="TreeGrafter"/>
</dbReference>
<gene>
    <name evidence="5" type="ORF">Goklo_013059</name>
</gene>
<accession>A0A7J8U3C4</accession>
<evidence type="ECO:0000256" key="2">
    <source>
        <dbReference type="ARBA" id="ARBA00022538"/>
    </source>
</evidence>
<keyword evidence="4" id="KW-0406">Ion transport</keyword>
<dbReference type="PANTHER" id="PTHR32468:SF17">
    <property type="entry name" value="CATION_H(+) ANTIPORTER 4"/>
    <property type="match status" value="1"/>
</dbReference>
<dbReference type="EMBL" id="JABFAB010000004">
    <property type="protein sequence ID" value="MBA0644890.1"/>
    <property type="molecule type" value="Genomic_DNA"/>
</dbReference>
<dbReference type="InterPro" id="IPR050794">
    <property type="entry name" value="CPA2_transporter"/>
</dbReference>
<evidence type="ECO:0000256" key="1">
    <source>
        <dbReference type="ARBA" id="ARBA00022448"/>
    </source>
</evidence>
<organism evidence="5 6">
    <name type="scientific">Gossypium klotzschianum</name>
    <dbReference type="NCBI Taxonomy" id="34286"/>
    <lineage>
        <taxon>Eukaryota</taxon>
        <taxon>Viridiplantae</taxon>
        <taxon>Streptophyta</taxon>
        <taxon>Embryophyta</taxon>
        <taxon>Tracheophyta</taxon>
        <taxon>Spermatophyta</taxon>
        <taxon>Magnoliopsida</taxon>
        <taxon>eudicotyledons</taxon>
        <taxon>Gunneridae</taxon>
        <taxon>Pentapetalae</taxon>
        <taxon>rosids</taxon>
        <taxon>malvids</taxon>
        <taxon>Malvales</taxon>
        <taxon>Malvaceae</taxon>
        <taxon>Malvoideae</taxon>
        <taxon>Gossypium</taxon>
    </lineage>
</organism>
<dbReference type="GO" id="GO:0098662">
    <property type="term" value="P:inorganic cation transmembrane transport"/>
    <property type="evidence" value="ECO:0007669"/>
    <property type="project" value="TreeGrafter"/>
</dbReference>
<dbReference type="Proteomes" id="UP000593573">
    <property type="component" value="Unassembled WGS sequence"/>
</dbReference>
<protein>
    <recommendedName>
        <fullName evidence="7">UspA domain-containing protein</fullName>
    </recommendedName>
</protein>
<name>A0A7J8U3C4_9ROSI</name>
<sequence>MVVNGSVKEENNVARNVNCSVLDRAPCSIGILIDRGERQKLMKLSSTFVGILFLGGKDDWEALMLAKRMAQDPRVKLTVICLIAYKDCRDVLDWDTIMDIEILKDVEQNNR</sequence>
<proteinExistence type="predicted"/>
<keyword evidence="3" id="KW-0630">Potassium</keyword>
<reference evidence="5 6" key="1">
    <citation type="journal article" date="2019" name="Genome Biol. Evol.">
        <title>Insights into the evolution of the New World diploid cottons (Gossypium, subgenus Houzingenia) based on genome sequencing.</title>
        <authorList>
            <person name="Grover C.E."/>
            <person name="Arick M.A. 2nd"/>
            <person name="Thrash A."/>
            <person name="Conover J.L."/>
            <person name="Sanders W.S."/>
            <person name="Peterson D.G."/>
            <person name="Frelichowski J.E."/>
            <person name="Scheffler J.A."/>
            <person name="Scheffler B.E."/>
            <person name="Wendel J.F."/>
        </authorList>
    </citation>
    <scope>NUCLEOTIDE SEQUENCE [LARGE SCALE GENOMIC DNA]</scope>
    <source>
        <strain evidence="5">57</strain>
        <tissue evidence="5">Leaf</tissue>
    </source>
</reference>
<evidence type="ECO:0000256" key="3">
    <source>
        <dbReference type="ARBA" id="ARBA00022958"/>
    </source>
</evidence>
<keyword evidence="6" id="KW-1185">Reference proteome</keyword>
<dbReference type="OrthoDB" id="1938353at2759"/>
<evidence type="ECO:0000256" key="4">
    <source>
        <dbReference type="ARBA" id="ARBA00023065"/>
    </source>
</evidence>
<dbReference type="GO" id="GO:0006813">
    <property type="term" value="P:potassium ion transport"/>
    <property type="evidence" value="ECO:0007669"/>
    <property type="project" value="UniProtKB-KW"/>
</dbReference>
<keyword evidence="2" id="KW-0633">Potassium transport</keyword>
<evidence type="ECO:0000313" key="6">
    <source>
        <dbReference type="Proteomes" id="UP000593573"/>
    </source>
</evidence>
<dbReference type="PANTHER" id="PTHR32468">
    <property type="entry name" value="CATION/H + ANTIPORTER"/>
    <property type="match status" value="1"/>
</dbReference>
<dbReference type="GO" id="GO:0006885">
    <property type="term" value="P:regulation of pH"/>
    <property type="evidence" value="ECO:0007669"/>
    <property type="project" value="TreeGrafter"/>
</dbReference>
<keyword evidence="1" id="KW-0813">Transport</keyword>
<dbReference type="AlphaFoldDB" id="A0A7J8U3C4"/>
<evidence type="ECO:0008006" key="7">
    <source>
        <dbReference type="Google" id="ProtNLM"/>
    </source>
</evidence>